<name>A0A0A1ML12_9BACI</name>
<dbReference type="PROSITE" id="PS51462">
    <property type="entry name" value="NUDIX"/>
    <property type="match status" value="1"/>
</dbReference>
<dbReference type="GO" id="GO:0006260">
    <property type="term" value="P:DNA replication"/>
    <property type="evidence" value="ECO:0007669"/>
    <property type="project" value="UniProtKB-KW"/>
</dbReference>
<dbReference type="GO" id="GO:0046872">
    <property type="term" value="F:metal ion binding"/>
    <property type="evidence" value="ECO:0007669"/>
    <property type="project" value="UniProtKB-KW"/>
</dbReference>
<dbReference type="InterPro" id="IPR047127">
    <property type="entry name" value="MutT-like"/>
</dbReference>
<dbReference type="EC" id="3.6.1.55" evidence="11"/>
<sequence length="208" mass="23813">MICNVFYLIYSALLRIESIDHFFLLAILSIEILNTDKQTNSKGIAINRHHSSLNNACFTHNNQSGIIIHNRRQLGVNKVNKKNIHVVGAVIIKDDKILCAQRGESKNLSYKWEFPGGKIESGETPQQALKREIQEEMECDIAVGKKIDHTVYEYDFGIVHLTTFYCTLQKGSPILTEHHSIKWLFKYELSSLDWAPADIPTIEKLENM</sequence>
<dbReference type="STRING" id="545501.BN997_00180"/>
<dbReference type="SUPFAM" id="SSF55811">
    <property type="entry name" value="Nudix"/>
    <property type="match status" value="1"/>
</dbReference>
<feature type="domain" description="Nudix hydrolase" evidence="12">
    <location>
        <begin position="82"/>
        <end position="206"/>
    </location>
</feature>
<keyword evidence="3" id="KW-0515">Mutator protein</keyword>
<comment type="catalytic activity">
    <reaction evidence="10">
        <text>8-oxo-dGTP + H2O = 8-oxo-dGMP + diphosphate + H(+)</text>
        <dbReference type="Rhea" id="RHEA:31575"/>
        <dbReference type="ChEBI" id="CHEBI:15377"/>
        <dbReference type="ChEBI" id="CHEBI:15378"/>
        <dbReference type="ChEBI" id="CHEBI:33019"/>
        <dbReference type="ChEBI" id="CHEBI:63224"/>
        <dbReference type="ChEBI" id="CHEBI:77896"/>
        <dbReference type="EC" id="3.6.1.55"/>
    </reaction>
</comment>
<dbReference type="PRINTS" id="PR00502">
    <property type="entry name" value="NUDIXFAMILY"/>
</dbReference>
<evidence type="ECO:0000256" key="11">
    <source>
        <dbReference type="ARBA" id="ARBA00038905"/>
    </source>
</evidence>
<comment type="similarity">
    <text evidence="2">Belongs to the Nudix hydrolase family.</text>
</comment>
<evidence type="ECO:0000256" key="2">
    <source>
        <dbReference type="ARBA" id="ARBA00005582"/>
    </source>
</evidence>
<dbReference type="PANTHER" id="PTHR47707:SF1">
    <property type="entry name" value="NUDIX HYDROLASE FAMILY PROTEIN"/>
    <property type="match status" value="1"/>
</dbReference>
<evidence type="ECO:0000256" key="9">
    <source>
        <dbReference type="ARBA" id="ARBA00023204"/>
    </source>
</evidence>
<dbReference type="Gene3D" id="3.90.79.10">
    <property type="entry name" value="Nucleoside Triphosphate Pyrophosphohydrolase"/>
    <property type="match status" value="1"/>
</dbReference>
<evidence type="ECO:0000313" key="13">
    <source>
        <dbReference type="EMBL" id="CEI80377.1"/>
    </source>
</evidence>
<evidence type="ECO:0000256" key="6">
    <source>
        <dbReference type="ARBA" id="ARBA00022763"/>
    </source>
</evidence>
<accession>A0A0A1ML12</accession>
<keyword evidence="6" id="KW-0227">DNA damage</keyword>
<evidence type="ECO:0000256" key="3">
    <source>
        <dbReference type="ARBA" id="ARBA00022457"/>
    </source>
</evidence>
<dbReference type="PANTHER" id="PTHR47707">
    <property type="entry name" value="8-OXO-DGTP DIPHOSPHATASE"/>
    <property type="match status" value="1"/>
</dbReference>
<evidence type="ECO:0000259" key="12">
    <source>
        <dbReference type="PROSITE" id="PS51462"/>
    </source>
</evidence>
<evidence type="ECO:0000256" key="8">
    <source>
        <dbReference type="ARBA" id="ARBA00022842"/>
    </source>
</evidence>
<dbReference type="EMBL" id="CDGG01000001">
    <property type="protein sequence ID" value="CEI80377.1"/>
    <property type="molecule type" value="Genomic_DNA"/>
</dbReference>
<dbReference type="Pfam" id="PF00293">
    <property type="entry name" value="NUDIX"/>
    <property type="match status" value="1"/>
</dbReference>
<dbReference type="GO" id="GO:0035539">
    <property type="term" value="F:8-oxo-7,8-dihydrodeoxyguanosine triphosphate pyrophosphatase activity"/>
    <property type="evidence" value="ECO:0007669"/>
    <property type="project" value="UniProtKB-EC"/>
</dbReference>
<dbReference type="AlphaFoldDB" id="A0A0A1ML12"/>
<keyword evidence="8" id="KW-0460">Magnesium</keyword>
<dbReference type="InterPro" id="IPR015797">
    <property type="entry name" value="NUDIX_hydrolase-like_dom_sf"/>
</dbReference>
<dbReference type="GO" id="GO:0006281">
    <property type="term" value="P:DNA repair"/>
    <property type="evidence" value="ECO:0007669"/>
    <property type="project" value="UniProtKB-KW"/>
</dbReference>
<evidence type="ECO:0000256" key="7">
    <source>
        <dbReference type="ARBA" id="ARBA00022801"/>
    </source>
</evidence>
<dbReference type="Proteomes" id="UP000040453">
    <property type="component" value="Unassembled WGS sequence"/>
</dbReference>
<dbReference type="GO" id="GO:0044716">
    <property type="term" value="F:8-oxo-GDP phosphatase activity"/>
    <property type="evidence" value="ECO:0007669"/>
    <property type="project" value="TreeGrafter"/>
</dbReference>
<evidence type="ECO:0000256" key="1">
    <source>
        <dbReference type="ARBA" id="ARBA00001946"/>
    </source>
</evidence>
<dbReference type="InterPro" id="IPR020476">
    <property type="entry name" value="Nudix_hydrolase"/>
</dbReference>
<evidence type="ECO:0000256" key="10">
    <source>
        <dbReference type="ARBA" id="ARBA00035861"/>
    </source>
</evidence>
<evidence type="ECO:0000256" key="5">
    <source>
        <dbReference type="ARBA" id="ARBA00022723"/>
    </source>
</evidence>
<keyword evidence="4" id="KW-0235">DNA replication</keyword>
<keyword evidence="5" id="KW-0479">Metal-binding</keyword>
<dbReference type="CDD" id="cd03425">
    <property type="entry name" value="NUDIX_MutT_NudA_like"/>
    <property type="match status" value="1"/>
</dbReference>
<gene>
    <name evidence="13" type="primary">nudG</name>
    <name evidence="13" type="ORF">BN997_00180</name>
</gene>
<proteinExistence type="inferred from homology"/>
<evidence type="ECO:0000256" key="4">
    <source>
        <dbReference type="ARBA" id="ARBA00022705"/>
    </source>
</evidence>
<keyword evidence="14" id="KW-1185">Reference proteome</keyword>
<protein>
    <recommendedName>
        <fullName evidence="11">8-oxo-dGTP diphosphatase</fullName>
        <ecNumber evidence="11">3.6.1.55</ecNumber>
    </recommendedName>
</protein>
<dbReference type="GO" id="GO:0008413">
    <property type="term" value="F:8-oxo-7,8-dihydroguanosine triphosphate pyrophosphatase activity"/>
    <property type="evidence" value="ECO:0007669"/>
    <property type="project" value="TreeGrafter"/>
</dbReference>
<reference evidence="13 14" key="1">
    <citation type="submission" date="2014-11" db="EMBL/GenBank/DDBJ databases">
        <authorList>
            <person name="Urmite Genomes Urmite Genomes"/>
        </authorList>
    </citation>
    <scope>NUCLEOTIDE SEQUENCE [LARGE SCALE GENOMIC DNA]</scope>
    <source>
        <strain evidence="13 14">Oc5</strain>
    </source>
</reference>
<keyword evidence="7 13" id="KW-0378">Hydrolase</keyword>
<keyword evidence="9" id="KW-0234">DNA repair</keyword>
<comment type="cofactor">
    <cofactor evidence="1">
        <name>Mg(2+)</name>
        <dbReference type="ChEBI" id="CHEBI:18420"/>
    </cofactor>
</comment>
<dbReference type="GO" id="GO:0044715">
    <property type="term" value="F:8-oxo-dGDP phosphatase activity"/>
    <property type="evidence" value="ECO:0007669"/>
    <property type="project" value="TreeGrafter"/>
</dbReference>
<dbReference type="InterPro" id="IPR000086">
    <property type="entry name" value="NUDIX_hydrolase_dom"/>
</dbReference>
<evidence type="ECO:0000313" key="14">
    <source>
        <dbReference type="Proteomes" id="UP000040453"/>
    </source>
</evidence>
<organism evidence="13 14">
    <name type="scientific">Oceanobacillus oncorhynchi</name>
    <dbReference type="NCBI Taxonomy" id="545501"/>
    <lineage>
        <taxon>Bacteria</taxon>
        <taxon>Bacillati</taxon>
        <taxon>Bacillota</taxon>
        <taxon>Bacilli</taxon>
        <taxon>Bacillales</taxon>
        <taxon>Bacillaceae</taxon>
        <taxon>Oceanobacillus</taxon>
    </lineage>
</organism>